<dbReference type="GO" id="GO:0003824">
    <property type="term" value="F:catalytic activity"/>
    <property type="evidence" value="ECO:0007669"/>
    <property type="project" value="InterPro"/>
</dbReference>
<accession>A0A3N6N8W1</accession>
<dbReference type="EMBL" id="REGA01000007">
    <property type="protein sequence ID" value="RQG94932.1"/>
    <property type="molecule type" value="Genomic_DNA"/>
</dbReference>
<dbReference type="Gene3D" id="1.20.120.680">
    <property type="entry name" value="Formiminotetrahydrofolate cyclodeaminase monomer, up-and-down helical bundle"/>
    <property type="match status" value="1"/>
</dbReference>
<dbReference type="InterPro" id="IPR036178">
    <property type="entry name" value="Formintransfe-cycloase-like_sf"/>
</dbReference>
<evidence type="ECO:0000259" key="1">
    <source>
        <dbReference type="Pfam" id="PF04961"/>
    </source>
</evidence>
<proteinExistence type="predicted"/>
<reference evidence="2 3" key="1">
    <citation type="submission" date="2018-10" db="EMBL/GenBank/DDBJ databases">
        <title>Natrarchaeobius chitinivorans gen. nov., sp. nov., and Natrarchaeobius haloalkaliphilus sp. nov., alkaliphilic, chitin-utilizing haloarchaea from hypersaline alkaline lakes.</title>
        <authorList>
            <person name="Sorokin D.Y."/>
            <person name="Elcheninov A.G."/>
            <person name="Kostrikina N.A."/>
            <person name="Bale N.J."/>
            <person name="Sinninghe Damste J.S."/>
            <person name="Khijniak T.V."/>
            <person name="Kublanov I.V."/>
            <person name="Toshchakov S.V."/>
        </authorList>
    </citation>
    <scope>NUCLEOTIDE SEQUENCE [LARGE SCALE GENOMIC DNA]</scope>
    <source>
        <strain evidence="2 3">AArcht4T</strain>
    </source>
</reference>
<sequence length="205" mass="21698">MAVSPLRVTMSYETTTLDTFLSEIASQQVAPAGGSSAAVVGAIGTSLCEMTCIHTIGKDGYSDVESELRSTRSTLTTCRGQLLQLANLDATVVEELLEAPGENRQRKMKRSIGVPLTIAQACLTVLESATVVTAKGSDPALTDAIAGILFVDAALEAAVLTVRTNLEYITDTDFIEKIERTLRRIESTAAETLDGISSNGLVETL</sequence>
<keyword evidence="3" id="KW-1185">Reference proteome</keyword>
<feature type="domain" description="Cyclodeaminase/cyclohydrolase" evidence="1">
    <location>
        <begin position="16"/>
        <end position="182"/>
    </location>
</feature>
<protein>
    <submittedName>
        <fullName evidence="2">Formimidoyltetrahydrofolate cyclodeaminase</fullName>
    </submittedName>
</protein>
<gene>
    <name evidence="2" type="ORF">EA473_10570</name>
</gene>
<organism evidence="2 3">
    <name type="scientific">Natrarchaeobius chitinivorans</name>
    <dbReference type="NCBI Taxonomy" id="1679083"/>
    <lineage>
        <taxon>Archaea</taxon>
        <taxon>Methanobacteriati</taxon>
        <taxon>Methanobacteriota</taxon>
        <taxon>Stenosarchaea group</taxon>
        <taxon>Halobacteria</taxon>
        <taxon>Halobacteriales</taxon>
        <taxon>Natrialbaceae</taxon>
        <taxon>Natrarchaeobius</taxon>
    </lineage>
</organism>
<dbReference type="Pfam" id="PF04961">
    <property type="entry name" value="FTCD_C"/>
    <property type="match status" value="1"/>
</dbReference>
<evidence type="ECO:0000313" key="2">
    <source>
        <dbReference type="EMBL" id="RQG94932.1"/>
    </source>
</evidence>
<name>A0A3N6N8W1_NATCH</name>
<dbReference type="InterPro" id="IPR007044">
    <property type="entry name" value="Cyclodeamin/CycHdrlase"/>
</dbReference>
<dbReference type="SUPFAM" id="SSF101262">
    <property type="entry name" value="Methenyltetrahydrofolate cyclohydrolase-like"/>
    <property type="match status" value="1"/>
</dbReference>
<dbReference type="AlphaFoldDB" id="A0A3N6N8W1"/>
<dbReference type="Proteomes" id="UP000282323">
    <property type="component" value="Unassembled WGS sequence"/>
</dbReference>
<comment type="caution">
    <text evidence="2">The sequence shown here is derived from an EMBL/GenBank/DDBJ whole genome shotgun (WGS) entry which is preliminary data.</text>
</comment>
<evidence type="ECO:0000313" key="3">
    <source>
        <dbReference type="Proteomes" id="UP000282323"/>
    </source>
</evidence>